<dbReference type="Proteomes" id="UP000030101">
    <property type="component" value="Unassembled WGS sequence"/>
</dbReference>
<dbReference type="PROSITE" id="PS51257">
    <property type="entry name" value="PROKAR_LIPOPROTEIN"/>
    <property type="match status" value="1"/>
</dbReference>
<evidence type="ECO:0000313" key="2">
    <source>
        <dbReference type="Proteomes" id="UP000030101"/>
    </source>
</evidence>
<dbReference type="EMBL" id="JQZV01000001">
    <property type="protein sequence ID" value="KGN93594.1"/>
    <property type="molecule type" value="Genomic_DNA"/>
</dbReference>
<keyword evidence="2" id="KW-1185">Reference proteome</keyword>
<gene>
    <name evidence="1" type="ORF">HQ43_00180</name>
</gene>
<sequence>MNRKVILMALIAVVALLLSGCSMMRAYRDLQDLPPGITKQEAQRRLRPISMMFDNQEFYRDDNGDMIEILTYKDNQGDTPFSVQYIHLIFKNNILVEKQVSRPGMFIPRRPMPPAHPRRR</sequence>
<protein>
    <recommendedName>
        <fullName evidence="3">Lipoprotein</fullName>
    </recommendedName>
</protein>
<evidence type="ECO:0000313" key="1">
    <source>
        <dbReference type="EMBL" id="KGN93594.1"/>
    </source>
</evidence>
<reference evidence="1 2" key="1">
    <citation type="submission" date="2014-08" db="EMBL/GenBank/DDBJ databases">
        <title>Porphyromonas canoris strain:OH2762 Genome sequencing.</title>
        <authorList>
            <person name="Wallis C."/>
            <person name="Deusch O."/>
            <person name="O'Flynn C."/>
            <person name="Davis I."/>
            <person name="Jospin G."/>
            <person name="Darling A.E."/>
            <person name="Coil D.A."/>
            <person name="Alexiev A."/>
            <person name="Horsfall A."/>
            <person name="Kirkwood N."/>
            <person name="Harris S."/>
            <person name="Eisen J.A."/>
        </authorList>
    </citation>
    <scope>NUCLEOTIDE SEQUENCE [LARGE SCALE GENOMIC DNA]</scope>
    <source>
        <strain evidence="2">COT-108 OH2762</strain>
    </source>
</reference>
<proteinExistence type="predicted"/>
<evidence type="ECO:0008006" key="3">
    <source>
        <dbReference type="Google" id="ProtNLM"/>
    </source>
</evidence>
<name>A0ABR4XNG8_9PORP</name>
<dbReference type="RefSeq" id="WP_036788187.1">
    <property type="nucleotide sequence ID" value="NZ_JQZX01000015.1"/>
</dbReference>
<organism evidence="1 2">
    <name type="scientific">Porphyromonas canoris</name>
    <dbReference type="NCBI Taxonomy" id="36875"/>
    <lineage>
        <taxon>Bacteria</taxon>
        <taxon>Pseudomonadati</taxon>
        <taxon>Bacteroidota</taxon>
        <taxon>Bacteroidia</taxon>
        <taxon>Bacteroidales</taxon>
        <taxon>Porphyromonadaceae</taxon>
        <taxon>Porphyromonas</taxon>
    </lineage>
</organism>
<comment type="caution">
    <text evidence="1">The sequence shown here is derived from an EMBL/GenBank/DDBJ whole genome shotgun (WGS) entry which is preliminary data.</text>
</comment>
<accession>A0ABR4XNG8</accession>